<accession>A0AAP0I022</accession>
<evidence type="ECO:0000313" key="1">
    <source>
        <dbReference type="EMBL" id="KAK9104382.1"/>
    </source>
</evidence>
<comment type="caution">
    <text evidence="1">The sequence shown here is derived from an EMBL/GenBank/DDBJ whole genome shotgun (WGS) entry which is preliminary data.</text>
</comment>
<evidence type="ECO:0000313" key="2">
    <source>
        <dbReference type="Proteomes" id="UP001419268"/>
    </source>
</evidence>
<dbReference type="EMBL" id="JBBNAG010000009">
    <property type="protein sequence ID" value="KAK9104382.1"/>
    <property type="molecule type" value="Genomic_DNA"/>
</dbReference>
<organism evidence="1 2">
    <name type="scientific">Stephania cephalantha</name>
    <dbReference type="NCBI Taxonomy" id="152367"/>
    <lineage>
        <taxon>Eukaryota</taxon>
        <taxon>Viridiplantae</taxon>
        <taxon>Streptophyta</taxon>
        <taxon>Embryophyta</taxon>
        <taxon>Tracheophyta</taxon>
        <taxon>Spermatophyta</taxon>
        <taxon>Magnoliopsida</taxon>
        <taxon>Ranunculales</taxon>
        <taxon>Menispermaceae</taxon>
        <taxon>Menispermoideae</taxon>
        <taxon>Cissampelideae</taxon>
        <taxon>Stephania</taxon>
    </lineage>
</organism>
<proteinExistence type="predicted"/>
<dbReference type="Proteomes" id="UP001419268">
    <property type="component" value="Unassembled WGS sequence"/>
</dbReference>
<dbReference type="AlphaFoldDB" id="A0AAP0I022"/>
<keyword evidence="2" id="KW-1185">Reference proteome</keyword>
<gene>
    <name evidence="1" type="ORF">Scep_021226</name>
</gene>
<sequence>MLCLYFHPKDHDDVTFLYQRVEKIVDIWIRWTPSGSQRRHVGAGAGVADGARSSWPISAHDEPIELLRRDIKEMQTNLLRVMRIAL</sequence>
<name>A0AAP0I022_9MAGN</name>
<protein>
    <submittedName>
        <fullName evidence="1">Uncharacterized protein</fullName>
    </submittedName>
</protein>
<reference evidence="1 2" key="1">
    <citation type="submission" date="2024-01" db="EMBL/GenBank/DDBJ databases">
        <title>Genome assemblies of Stephania.</title>
        <authorList>
            <person name="Yang L."/>
        </authorList>
    </citation>
    <scope>NUCLEOTIDE SEQUENCE [LARGE SCALE GENOMIC DNA]</scope>
    <source>
        <strain evidence="1">JXDWG</strain>
        <tissue evidence="1">Leaf</tissue>
    </source>
</reference>